<dbReference type="Proteomes" id="UP000242875">
    <property type="component" value="Unassembled WGS sequence"/>
</dbReference>
<gene>
    <name evidence="1" type="ORF">BZG36_05599</name>
</gene>
<dbReference type="OrthoDB" id="19996at2759"/>
<dbReference type="AlphaFoldDB" id="A0A261XUB8"/>
<reference evidence="1 2" key="1">
    <citation type="journal article" date="2017" name="Mycologia">
        <title>Bifiguratus adelaidae, gen. et sp. nov., a new member of Mucoromycotina in endophytic and soil-dwelling habitats.</title>
        <authorList>
            <person name="Torres-Cruz T.J."/>
            <person name="Billingsley Tobias T.L."/>
            <person name="Almatruk M."/>
            <person name="Hesse C."/>
            <person name="Kuske C.R."/>
            <person name="Desiro A."/>
            <person name="Benucci G.M."/>
            <person name="Bonito G."/>
            <person name="Stajich J.E."/>
            <person name="Dunlap C."/>
            <person name="Arnold A.E."/>
            <person name="Porras-Alfaro A."/>
        </authorList>
    </citation>
    <scope>NUCLEOTIDE SEQUENCE [LARGE SCALE GENOMIC DNA]</scope>
    <source>
        <strain evidence="1 2">AZ0501</strain>
    </source>
</reference>
<sequence length="78" mass="8922">MVLEHEAGLIADRKQALDIKINILVIQVQTGQLTMDAYLQQVESRLARDTQLALLFKKAGKLEMAARAMKRRKIMQKE</sequence>
<organism evidence="1 2">
    <name type="scientific">Bifiguratus adelaidae</name>
    <dbReference type="NCBI Taxonomy" id="1938954"/>
    <lineage>
        <taxon>Eukaryota</taxon>
        <taxon>Fungi</taxon>
        <taxon>Fungi incertae sedis</taxon>
        <taxon>Mucoromycota</taxon>
        <taxon>Mucoromycotina</taxon>
        <taxon>Endogonomycetes</taxon>
        <taxon>Endogonales</taxon>
        <taxon>Endogonales incertae sedis</taxon>
        <taxon>Bifiguratus</taxon>
    </lineage>
</organism>
<evidence type="ECO:0000313" key="1">
    <source>
        <dbReference type="EMBL" id="OZJ01965.1"/>
    </source>
</evidence>
<accession>A0A261XUB8</accession>
<dbReference type="EMBL" id="MVBO01000209">
    <property type="protein sequence ID" value="OZJ01965.1"/>
    <property type="molecule type" value="Genomic_DNA"/>
</dbReference>
<proteinExistence type="predicted"/>
<evidence type="ECO:0000313" key="2">
    <source>
        <dbReference type="Proteomes" id="UP000242875"/>
    </source>
</evidence>
<protein>
    <submittedName>
        <fullName evidence="1">Uncharacterized protein</fullName>
    </submittedName>
</protein>
<keyword evidence="2" id="KW-1185">Reference proteome</keyword>
<name>A0A261XUB8_9FUNG</name>
<comment type="caution">
    <text evidence="1">The sequence shown here is derived from an EMBL/GenBank/DDBJ whole genome shotgun (WGS) entry which is preliminary data.</text>
</comment>